<comment type="caution">
    <text evidence="1">The sequence shown here is derived from an EMBL/GenBank/DDBJ whole genome shotgun (WGS) entry which is preliminary data.</text>
</comment>
<dbReference type="RefSeq" id="WP_101683352.1">
    <property type="nucleotide sequence ID" value="NZ_PJRP01000010.1"/>
</dbReference>
<evidence type="ECO:0000313" key="1">
    <source>
        <dbReference type="EMBL" id="PLP98741.1"/>
    </source>
</evidence>
<dbReference type="Proteomes" id="UP000234341">
    <property type="component" value="Unassembled WGS sequence"/>
</dbReference>
<gene>
    <name evidence="1" type="ORF">CYJ10_20820</name>
</gene>
<evidence type="ECO:0000313" key="2">
    <source>
        <dbReference type="Proteomes" id="UP000234341"/>
    </source>
</evidence>
<sequence>MTRFVSFDSAEYRRVQRDRRIHAMPSVPGAVAVHLVFDVHNYVVNHGSLKKSMAAARVLVHRLIEEFDATDSNPAFAPHATLSPITAQQARVVRKGGGAIDVEEMATTYAVIVQGCYEAIRDCDDPAVRMQAAHLLQSIGYIPPRKMQ</sequence>
<organism evidence="1 2">
    <name type="scientific">Cupriavidus pauculus</name>
    <dbReference type="NCBI Taxonomy" id="82633"/>
    <lineage>
        <taxon>Bacteria</taxon>
        <taxon>Pseudomonadati</taxon>
        <taxon>Pseudomonadota</taxon>
        <taxon>Betaproteobacteria</taxon>
        <taxon>Burkholderiales</taxon>
        <taxon>Burkholderiaceae</taxon>
        <taxon>Cupriavidus</taxon>
    </lineage>
</organism>
<dbReference type="EMBL" id="PJRP01000010">
    <property type="protein sequence ID" value="PLP98741.1"/>
    <property type="molecule type" value="Genomic_DNA"/>
</dbReference>
<reference evidence="1 2" key="1">
    <citation type="submission" date="2017-12" db="EMBL/GenBank/DDBJ databases">
        <title>Genome sequence of the active heterotrophic nitrifier-denitrifier, Cupriavidus pauculus UM1.</title>
        <authorList>
            <person name="Putonti C."/>
            <person name="Castignetti D."/>
        </authorList>
    </citation>
    <scope>NUCLEOTIDE SEQUENCE [LARGE SCALE GENOMIC DNA]</scope>
    <source>
        <strain evidence="1 2">UM1</strain>
    </source>
</reference>
<proteinExistence type="predicted"/>
<accession>A0A2N5C963</accession>
<dbReference type="AlphaFoldDB" id="A0A2N5C963"/>
<protein>
    <submittedName>
        <fullName evidence="1">Uncharacterized protein</fullName>
    </submittedName>
</protein>
<dbReference type="OrthoDB" id="9255957at2"/>
<name>A0A2N5C963_9BURK</name>